<keyword evidence="5" id="KW-1185">Reference proteome</keyword>
<feature type="transmembrane region" description="Helical" evidence="2">
    <location>
        <begin position="250"/>
        <end position="270"/>
    </location>
</feature>
<feature type="transmembrane region" description="Helical" evidence="2">
    <location>
        <begin position="139"/>
        <end position="159"/>
    </location>
</feature>
<proteinExistence type="predicted"/>
<gene>
    <name evidence="4" type="ORF">D0Y96_01295</name>
</gene>
<organism evidence="4 5">
    <name type="scientific">Paracidobacterium acidisoli</name>
    <dbReference type="NCBI Taxonomy" id="2303751"/>
    <lineage>
        <taxon>Bacteria</taxon>
        <taxon>Pseudomonadati</taxon>
        <taxon>Acidobacteriota</taxon>
        <taxon>Terriglobia</taxon>
        <taxon>Terriglobales</taxon>
        <taxon>Acidobacteriaceae</taxon>
        <taxon>Paracidobacterium</taxon>
    </lineage>
</organism>
<dbReference type="Pfam" id="PF02517">
    <property type="entry name" value="Rce1-like"/>
    <property type="match status" value="1"/>
</dbReference>
<keyword evidence="4" id="KW-0645">Protease</keyword>
<feature type="transmembrane region" description="Helical" evidence="2">
    <location>
        <begin position="47"/>
        <end position="73"/>
    </location>
</feature>
<dbReference type="InterPro" id="IPR003675">
    <property type="entry name" value="Rce1/LyrA-like_dom"/>
</dbReference>
<protein>
    <submittedName>
        <fullName evidence="4">CPBP family intramembrane metalloprotease</fullName>
    </submittedName>
</protein>
<dbReference type="Proteomes" id="UP000264702">
    <property type="component" value="Unassembled WGS sequence"/>
</dbReference>
<dbReference type="GO" id="GO:0080120">
    <property type="term" value="P:CAAX-box protein maturation"/>
    <property type="evidence" value="ECO:0007669"/>
    <property type="project" value="UniProtKB-ARBA"/>
</dbReference>
<keyword evidence="2" id="KW-0812">Transmembrane</keyword>
<keyword evidence="2" id="KW-0472">Membrane</keyword>
<dbReference type="OrthoDB" id="113141at2"/>
<feature type="transmembrane region" description="Helical" evidence="2">
    <location>
        <begin position="225"/>
        <end position="244"/>
    </location>
</feature>
<evidence type="ECO:0000256" key="1">
    <source>
        <dbReference type="SAM" id="MobiDB-lite"/>
    </source>
</evidence>
<reference evidence="4 5" key="1">
    <citation type="submission" date="2018-08" db="EMBL/GenBank/DDBJ databases">
        <title>Acidipila sp. 4G-K13, an acidobacterium isolated from forest soil.</title>
        <authorList>
            <person name="Gao Z.-H."/>
            <person name="Qiu L.-H."/>
        </authorList>
    </citation>
    <scope>NUCLEOTIDE SEQUENCE [LARGE SCALE GENOMIC DNA]</scope>
    <source>
        <strain evidence="4 5">4G-K13</strain>
    </source>
</reference>
<dbReference type="GO" id="GO:0004175">
    <property type="term" value="F:endopeptidase activity"/>
    <property type="evidence" value="ECO:0007669"/>
    <property type="project" value="UniProtKB-ARBA"/>
</dbReference>
<dbReference type="RefSeq" id="WP_117297481.1">
    <property type="nucleotide sequence ID" value="NZ_QVQT02000001.1"/>
</dbReference>
<keyword evidence="4" id="KW-0378">Hydrolase</keyword>
<evidence type="ECO:0000313" key="5">
    <source>
        <dbReference type="Proteomes" id="UP000264702"/>
    </source>
</evidence>
<sequence>MNEDDLSGQPELLHQPAPLSLPDYEPPQYREIPVPAPPPLIPNIGHAIFFFLLAVPAFVGGEVLSAFLLRLVLHPAGRSASLRSIFLLMQSDVRYSMPTQAIIYGMLILFAAPVFSLLWHRSFVEGIHWNSEIAGRRFFWLIALGLGVGFGISLLGNYLPMPKNPPIMAEMIKTPLGAWMMLIFGIFIAPPIEELAFRGFLLPALVNVFRWLARRDDIGDSTVKWLGIPASIVLTSIPFALLHAPQVSDSWGPLALIGAVSIVLCVVRLAMSSVAASSVVHAAYNFTLFAGILVETGGFRHLEKLTM</sequence>
<dbReference type="GO" id="GO:0006508">
    <property type="term" value="P:proteolysis"/>
    <property type="evidence" value="ECO:0007669"/>
    <property type="project" value="UniProtKB-KW"/>
</dbReference>
<dbReference type="GO" id="GO:0008237">
    <property type="term" value="F:metallopeptidase activity"/>
    <property type="evidence" value="ECO:0007669"/>
    <property type="project" value="UniProtKB-KW"/>
</dbReference>
<evidence type="ECO:0000313" key="4">
    <source>
        <dbReference type="EMBL" id="RFU18241.1"/>
    </source>
</evidence>
<keyword evidence="2" id="KW-1133">Transmembrane helix</keyword>
<comment type="caution">
    <text evidence="4">The sequence shown here is derived from an EMBL/GenBank/DDBJ whole genome shotgun (WGS) entry which is preliminary data.</text>
</comment>
<name>A0A372ITV8_9BACT</name>
<feature type="transmembrane region" description="Helical" evidence="2">
    <location>
        <begin position="171"/>
        <end position="189"/>
    </location>
</feature>
<evidence type="ECO:0000256" key="2">
    <source>
        <dbReference type="SAM" id="Phobius"/>
    </source>
</evidence>
<keyword evidence="4" id="KW-0482">Metalloprotease</keyword>
<evidence type="ECO:0000259" key="3">
    <source>
        <dbReference type="Pfam" id="PF02517"/>
    </source>
</evidence>
<feature type="transmembrane region" description="Helical" evidence="2">
    <location>
        <begin position="195"/>
        <end position="213"/>
    </location>
</feature>
<feature type="transmembrane region" description="Helical" evidence="2">
    <location>
        <begin position="101"/>
        <end position="119"/>
    </location>
</feature>
<feature type="region of interest" description="Disordered" evidence="1">
    <location>
        <begin position="1"/>
        <end position="20"/>
    </location>
</feature>
<dbReference type="EMBL" id="QVQT01000001">
    <property type="protein sequence ID" value="RFU18241.1"/>
    <property type="molecule type" value="Genomic_DNA"/>
</dbReference>
<feature type="transmembrane region" description="Helical" evidence="2">
    <location>
        <begin position="282"/>
        <end position="302"/>
    </location>
</feature>
<feature type="domain" description="CAAX prenyl protease 2/Lysostaphin resistance protein A-like" evidence="3">
    <location>
        <begin position="177"/>
        <end position="286"/>
    </location>
</feature>
<accession>A0A372ITV8</accession>
<dbReference type="AlphaFoldDB" id="A0A372ITV8"/>